<proteinExistence type="predicted"/>
<dbReference type="Proteomes" id="UP000294933">
    <property type="component" value="Unassembled WGS sequence"/>
</dbReference>
<reference evidence="2 3" key="1">
    <citation type="submission" date="2018-06" db="EMBL/GenBank/DDBJ databases">
        <title>A transcriptomic atlas of mushroom development highlights an independent origin of complex multicellularity.</title>
        <authorList>
            <consortium name="DOE Joint Genome Institute"/>
            <person name="Krizsan K."/>
            <person name="Almasi E."/>
            <person name="Merenyi Z."/>
            <person name="Sahu N."/>
            <person name="Viragh M."/>
            <person name="Koszo T."/>
            <person name="Mondo S."/>
            <person name="Kiss B."/>
            <person name="Balint B."/>
            <person name="Kues U."/>
            <person name="Barry K."/>
            <person name="Hegedus J.C."/>
            <person name="Henrissat B."/>
            <person name="Johnson J."/>
            <person name="Lipzen A."/>
            <person name="Ohm R."/>
            <person name="Nagy I."/>
            <person name="Pangilinan J."/>
            <person name="Yan J."/>
            <person name="Xiong Y."/>
            <person name="Grigoriev I.V."/>
            <person name="Hibbett D.S."/>
            <person name="Nagy L.G."/>
        </authorList>
    </citation>
    <scope>NUCLEOTIDE SEQUENCE [LARGE SCALE GENOMIC DNA]</scope>
    <source>
        <strain evidence="2 3">SZMC22713</strain>
    </source>
</reference>
<evidence type="ECO:0000313" key="2">
    <source>
        <dbReference type="EMBL" id="TDL18570.1"/>
    </source>
</evidence>
<dbReference type="AlphaFoldDB" id="A0A4Y7PVL3"/>
<organism evidence="2 3">
    <name type="scientific">Rickenella mellea</name>
    <dbReference type="NCBI Taxonomy" id="50990"/>
    <lineage>
        <taxon>Eukaryota</taxon>
        <taxon>Fungi</taxon>
        <taxon>Dikarya</taxon>
        <taxon>Basidiomycota</taxon>
        <taxon>Agaricomycotina</taxon>
        <taxon>Agaricomycetes</taxon>
        <taxon>Hymenochaetales</taxon>
        <taxon>Rickenellaceae</taxon>
        <taxon>Rickenella</taxon>
    </lineage>
</organism>
<evidence type="ECO:0000256" key="1">
    <source>
        <dbReference type="SAM" id="MobiDB-lite"/>
    </source>
</evidence>
<feature type="compositionally biased region" description="Polar residues" evidence="1">
    <location>
        <begin position="14"/>
        <end position="27"/>
    </location>
</feature>
<feature type="region of interest" description="Disordered" evidence="1">
    <location>
        <begin position="1"/>
        <end position="31"/>
    </location>
</feature>
<gene>
    <name evidence="2" type="ORF">BD410DRAFT_842743</name>
</gene>
<name>A0A4Y7PVL3_9AGAM</name>
<accession>A0A4Y7PVL3</accession>
<dbReference type="VEuPathDB" id="FungiDB:BD410DRAFT_842743"/>
<dbReference type="EMBL" id="ML170206">
    <property type="protein sequence ID" value="TDL18570.1"/>
    <property type="molecule type" value="Genomic_DNA"/>
</dbReference>
<protein>
    <submittedName>
        <fullName evidence="2">Uncharacterized protein</fullName>
    </submittedName>
</protein>
<sequence length="184" mass="20901">MNTRKTRTGVKGQSLDTQLPSTTSTPGMKTGAKPVAWMKLYETVDGTPTDGRPSRELRQELQEIFLNRSSPPPTDDQFNTHAHPAQVPSSNCETFASPDAGCAPTYRVADYCHHPVIGCRRARPRINTLLRDGWYFDKELEAKLRNIEDGRERYKVICRHQEVEYLCRLLEGDGSQYWGPDAEF</sequence>
<keyword evidence="3" id="KW-1185">Reference proteome</keyword>
<evidence type="ECO:0000313" key="3">
    <source>
        <dbReference type="Proteomes" id="UP000294933"/>
    </source>
</evidence>